<dbReference type="SUPFAM" id="SSF53474">
    <property type="entry name" value="alpha/beta-Hydrolases"/>
    <property type="match status" value="1"/>
</dbReference>
<feature type="domain" description="Acetyl xylan esterase" evidence="1">
    <location>
        <begin position="1"/>
        <end position="318"/>
    </location>
</feature>
<dbReference type="Proteomes" id="UP000647587">
    <property type="component" value="Unassembled WGS sequence"/>
</dbReference>
<evidence type="ECO:0000313" key="3">
    <source>
        <dbReference type="Proteomes" id="UP000647587"/>
    </source>
</evidence>
<name>A0ABQ2EU44_9DEIO</name>
<proteinExistence type="predicted"/>
<dbReference type="InterPro" id="IPR039069">
    <property type="entry name" value="CE7"/>
</dbReference>
<keyword evidence="3" id="KW-1185">Reference proteome</keyword>
<organism evidence="2 3">
    <name type="scientific">Deinococcus malanensis</name>
    <dbReference type="NCBI Taxonomy" id="1706855"/>
    <lineage>
        <taxon>Bacteria</taxon>
        <taxon>Thermotogati</taxon>
        <taxon>Deinococcota</taxon>
        <taxon>Deinococci</taxon>
        <taxon>Deinococcales</taxon>
        <taxon>Deinococcaceae</taxon>
        <taxon>Deinococcus</taxon>
    </lineage>
</organism>
<dbReference type="InterPro" id="IPR029058">
    <property type="entry name" value="AB_hydrolase_fold"/>
</dbReference>
<reference evidence="3" key="1">
    <citation type="journal article" date="2019" name="Int. J. Syst. Evol. Microbiol.">
        <title>The Global Catalogue of Microorganisms (GCM) 10K type strain sequencing project: providing services to taxonomists for standard genome sequencing and annotation.</title>
        <authorList>
            <consortium name="The Broad Institute Genomics Platform"/>
            <consortium name="The Broad Institute Genome Sequencing Center for Infectious Disease"/>
            <person name="Wu L."/>
            <person name="Ma J."/>
        </authorList>
    </citation>
    <scope>NUCLEOTIDE SEQUENCE [LARGE SCALE GENOMIC DNA]</scope>
    <source>
        <strain evidence="3">JCM 30331</strain>
    </source>
</reference>
<dbReference type="Gene3D" id="3.40.50.1820">
    <property type="entry name" value="alpha/beta hydrolase"/>
    <property type="match status" value="1"/>
</dbReference>
<accession>A0ABQ2EU44</accession>
<gene>
    <name evidence="2" type="primary">axeA</name>
    <name evidence="2" type="ORF">GCM10008955_20320</name>
</gene>
<comment type="caution">
    <text evidence="2">The sequence shown here is derived from an EMBL/GenBank/DDBJ whole genome shotgun (WGS) entry which is preliminary data.</text>
</comment>
<dbReference type="EMBL" id="BMPP01000007">
    <property type="protein sequence ID" value="GGK26423.1"/>
    <property type="molecule type" value="Genomic_DNA"/>
</dbReference>
<evidence type="ECO:0000313" key="2">
    <source>
        <dbReference type="EMBL" id="GGK26423.1"/>
    </source>
</evidence>
<dbReference type="InterPro" id="IPR008391">
    <property type="entry name" value="AXE1_dom"/>
</dbReference>
<protein>
    <submittedName>
        <fullName evidence="2">Cephalosporin-C deacetylase</fullName>
    </submittedName>
</protein>
<dbReference type="RefSeq" id="WP_189007696.1">
    <property type="nucleotide sequence ID" value="NZ_BMPP01000007.1"/>
</dbReference>
<dbReference type="PANTHER" id="PTHR40111">
    <property type="entry name" value="CEPHALOSPORIN-C DEACETYLASE"/>
    <property type="match status" value="1"/>
</dbReference>
<dbReference type="PANTHER" id="PTHR40111:SF1">
    <property type="entry name" value="CEPHALOSPORIN-C DEACETYLASE"/>
    <property type="match status" value="1"/>
</dbReference>
<dbReference type="Pfam" id="PF05448">
    <property type="entry name" value="AXE1"/>
    <property type="match status" value="1"/>
</dbReference>
<evidence type="ECO:0000259" key="1">
    <source>
        <dbReference type="Pfam" id="PF05448"/>
    </source>
</evidence>
<sequence length="327" mass="36169">MAYFDLPEHELRTYRPERREPGDFDTFWTWTLQEAQDHASAATFERVPVPLTSVEVLDVVFSGANGDPVRGWLILPRDREGPLPCVVEFIGYGGGRGLPHEWLLYASAGYAHFVMDTRGQGSGWRSGDTADAGSGGEPHLPGFMTLGIRDPRTYYYRRVFTDAVRAVITAREHPAVDAARVAVTGGSQGGGIAIAVAGLVPDVSACLPDVPFLCHFERALRITDSYPYGEIAQYLRVQRQATADVMTTLAYFDGMHFATRARATALFSVALMDDICPPSTVFAAFNHYSGPKRMVEYPFNRHEGGQAHQDLEKLRFLLEVVPRTPLT</sequence>